<name>A0A0E9W047_ANGAN</name>
<reference evidence="2" key="2">
    <citation type="journal article" date="2015" name="Fish Shellfish Immunol.">
        <title>Early steps in the European eel (Anguilla anguilla)-Vibrio vulnificus interaction in the gills: Role of the RtxA13 toxin.</title>
        <authorList>
            <person name="Callol A."/>
            <person name="Pajuelo D."/>
            <person name="Ebbesson L."/>
            <person name="Teles M."/>
            <person name="MacKenzie S."/>
            <person name="Amaro C."/>
        </authorList>
    </citation>
    <scope>NUCLEOTIDE SEQUENCE</scope>
</reference>
<dbReference type="AlphaFoldDB" id="A0A0E9W047"/>
<keyword evidence="1" id="KW-0472">Membrane</keyword>
<keyword evidence="1" id="KW-1133">Transmembrane helix</keyword>
<dbReference type="EMBL" id="GBXM01024856">
    <property type="protein sequence ID" value="JAH83721.1"/>
    <property type="molecule type" value="Transcribed_RNA"/>
</dbReference>
<proteinExistence type="predicted"/>
<reference evidence="2" key="1">
    <citation type="submission" date="2014-11" db="EMBL/GenBank/DDBJ databases">
        <authorList>
            <person name="Amaro Gonzalez C."/>
        </authorList>
    </citation>
    <scope>NUCLEOTIDE SEQUENCE</scope>
</reference>
<organism evidence="2">
    <name type="scientific">Anguilla anguilla</name>
    <name type="common">European freshwater eel</name>
    <name type="synonym">Muraena anguilla</name>
    <dbReference type="NCBI Taxonomy" id="7936"/>
    <lineage>
        <taxon>Eukaryota</taxon>
        <taxon>Metazoa</taxon>
        <taxon>Chordata</taxon>
        <taxon>Craniata</taxon>
        <taxon>Vertebrata</taxon>
        <taxon>Euteleostomi</taxon>
        <taxon>Actinopterygii</taxon>
        <taxon>Neopterygii</taxon>
        <taxon>Teleostei</taxon>
        <taxon>Anguilliformes</taxon>
        <taxon>Anguillidae</taxon>
        <taxon>Anguilla</taxon>
    </lineage>
</organism>
<protein>
    <submittedName>
        <fullName evidence="2">Uncharacterized protein</fullName>
    </submittedName>
</protein>
<feature type="transmembrane region" description="Helical" evidence="1">
    <location>
        <begin position="6"/>
        <end position="24"/>
    </location>
</feature>
<evidence type="ECO:0000256" key="1">
    <source>
        <dbReference type="SAM" id="Phobius"/>
    </source>
</evidence>
<accession>A0A0E9W047</accession>
<sequence>MIVTCIVQWLFYLLSYLHYAMQLVL</sequence>
<evidence type="ECO:0000313" key="2">
    <source>
        <dbReference type="EMBL" id="JAH83721.1"/>
    </source>
</evidence>
<keyword evidence="1" id="KW-0812">Transmembrane</keyword>